<reference evidence="1 2" key="1">
    <citation type="submission" date="2016-03" db="EMBL/GenBank/DDBJ databases">
        <title>Whole genome sequencing of Grifola frondosa 9006-11.</title>
        <authorList>
            <person name="Min B."/>
            <person name="Park H."/>
            <person name="Kim J.-G."/>
            <person name="Cho H."/>
            <person name="Oh Y.-L."/>
            <person name="Kong W.-S."/>
            <person name="Choi I.-G."/>
        </authorList>
    </citation>
    <scope>NUCLEOTIDE SEQUENCE [LARGE SCALE GENOMIC DNA]</scope>
    <source>
        <strain evidence="1 2">9006-11</strain>
    </source>
</reference>
<protein>
    <submittedName>
        <fullName evidence="1">Uncharacterized protein</fullName>
    </submittedName>
</protein>
<keyword evidence="2" id="KW-1185">Reference proteome</keyword>
<gene>
    <name evidence="1" type="ORF">A0H81_14567</name>
</gene>
<comment type="caution">
    <text evidence="1">The sequence shown here is derived from an EMBL/GenBank/DDBJ whole genome shotgun (WGS) entry which is preliminary data.</text>
</comment>
<sequence length="71" mass="8211">MKMVPRVQMKELCMIPHGIARQPETLWPTFVHSRSTSAPTEKQIAIASWIAWWRIDQANITITTRDTAPHK</sequence>
<accession>A0A1C7LMH2</accession>
<evidence type="ECO:0000313" key="1">
    <source>
        <dbReference type="EMBL" id="OBZ65396.1"/>
    </source>
</evidence>
<organism evidence="1 2">
    <name type="scientific">Grifola frondosa</name>
    <name type="common">Maitake</name>
    <name type="synonym">Polyporus frondosus</name>
    <dbReference type="NCBI Taxonomy" id="5627"/>
    <lineage>
        <taxon>Eukaryota</taxon>
        <taxon>Fungi</taxon>
        <taxon>Dikarya</taxon>
        <taxon>Basidiomycota</taxon>
        <taxon>Agaricomycotina</taxon>
        <taxon>Agaricomycetes</taxon>
        <taxon>Polyporales</taxon>
        <taxon>Grifolaceae</taxon>
        <taxon>Grifola</taxon>
    </lineage>
</organism>
<proteinExistence type="predicted"/>
<dbReference type="EMBL" id="LUGG01000044">
    <property type="protein sequence ID" value="OBZ65396.1"/>
    <property type="molecule type" value="Genomic_DNA"/>
</dbReference>
<name>A0A1C7LMH2_GRIFR</name>
<dbReference type="AlphaFoldDB" id="A0A1C7LMH2"/>
<dbReference type="Proteomes" id="UP000092993">
    <property type="component" value="Unassembled WGS sequence"/>
</dbReference>
<evidence type="ECO:0000313" key="2">
    <source>
        <dbReference type="Proteomes" id="UP000092993"/>
    </source>
</evidence>